<dbReference type="RefSeq" id="WP_170290650.1">
    <property type="nucleotide sequence ID" value="NZ_BAAABR010000077.1"/>
</dbReference>
<dbReference type="PANTHER" id="PTHR40088:SF2">
    <property type="entry name" value="SECRETED SUGAR HYDROLASE"/>
    <property type="match status" value="1"/>
</dbReference>
<gene>
    <name evidence="5" type="ORF">FB465_4230</name>
</gene>
<evidence type="ECO:0000256" key="2">
    <source>
        <dbReference type="ARBA" id="ARBA00022525"/>
    </source>
</evidence>
<protein>
    <submittedName>
        <fullName evidence="5">Parallel beta helix pectate lyase-like protein</fullName>
    </submittedName>
</protein>
<dbReference type="Proteomes" id="UP000318416">
    <property type="component" value="Unassembled WGS sequence"/>
</dbReference>
<organism evidence="5 6">
    <name type="scientific">Kitasatospora atroaurantiaca</name>
    <dbReference type="NCBI Taxonomy" id="285545"/>
    <lineage>
        <taxon>Bacteria</taxon>
        <taxon>Bacillati</taxon>
        <taxon>Actinomycetota</taxon>
        <taxon>Actinomycetes</taxon>
        <taxon>Kitasatosporales</taxon>
        <taxon>Streptomycetaceae</taxon>
        <taxon>Kitasatospora</taxon>
    </lineage>
</organism>
<evidence type="ECO:0000313" key="6">
    <source>
        <dbReference type="Proteomes" id="UP000318416"/>
    </source>
</evidence>
<evidence type="ECO:0000256" key="3">
    <source>
        <dbReference type="ARBA" id="ARBA00022729"/>
    </source>
</evidence>
<keyword evidence="6" id="KW-1185">Reference proteome</keyword>
<comment type="subcellular location">
    <subcellularLocation>
        <location evidence="1">Secreted</location>
    </subcellularLocation>
</comment>
<proteinExistence type="predicted"/>
<dbReference type="GO" id="GO:0005576">
    <property type="term" value="C:extracellular region"/>
    <property type="evidence" value="ECO:0007669"/>
    <property type="project" value="UniProtKB-SubCell"/>
</dbReference>
<keyword evidence="3" id="KW-0732">Signal</keyword>
<reference evidence="5 6" key="1">
    <citation type="submission" date="2019-06" db="EMBL/GenBank/DDBJ databases">
        <title>Sequencing the genomes of 1000 actinobacteria strains.</title>
        <authorList>
            <person name="Klenk H.-P."/>
        </authorList>
    </citation>
    <scope>NUCLEOTIDE SEQUENCE [LARGE SCALE GENOMIC DNA]</scope>
    <source>
        <strain evidence="5 6">DSM 41649</strain>
    </source>
</reference>
<keyword evidence="5" id="KW-0456">Lyase</keyword>
<dbReference type="InterPro" id="IPR012334">
    <property type="entry name" value="Pectin_lyas_fold"/>
</dbReference>
<dbReference type="InterPro" id="IPR052052">
    <property type="entry name" value="Polysaccharide_Lyase_9"/>
</dbReference>
<accession>A0A561EU36</accession>
<dbReference type="PANTHER" id="PTHR40088">
    <property type="entry name" value="PECTATE LYASE (EUROFUNG)"/>
    <property type="match status" value="1"/>
</dbReference>
<feature type="compositionally biased region" description="Basic and acidic residues" evidence="4">
    <location>
        <begin position="395"/>
        <end position="405"/>
    </location>
</feature>
<sequence>MGGIIKTRIGALTGAVVLGVVGLPALGASVAAADGANLYVNNAAGAHCSDSGQGTQLQPYCTISAAAAKVQAGQTVNIASGDYPEQVTITHSGTAQAPITFTGTIGPLTGYPFPDTRVGGGWNSSFAHGFALKGAEHVRIRNVDVNAKQEAVLVDGGSDVTISQSLLSGGMPSGNIYGFPAVRVTGSAKAVTLVQNGTVGTGGFAKLESGVQGTVISANDLRTSRLTGVVADSAPGTVIVGNTFSAQCHDVVELAGASTGATVENNVISTSDANNHLNPLCAEASTFVGLRVAAEAVTGTKVAYNVYDAQDGSPAYSWAGKTYDDVALFAAATGQGDHDVIGEAELRGWEGDSGGKASPIVDSADENAPGMPAGDRFDVRAVDDPWVADTGTGSGRRDRGAHELDNFGTRYTPVGPVRVLDTRGGTGVDAGAVPAHGTVELPLTGLNGVPADGVTAVTMNVTVTEAAAAGYLTVFPHGDDRPTASNLNWTAGQTIPNLVTVQVKDGKVSFYNGSSGTVHVLADLLGYFSTTGSGFTSTTPHRLLDTRYGTGAPKAPLSAGGTLDLQVAGVNGVPATGLTAVTLNVTVTEPTDHGYLTAYPHGGDRPTASNLNWSKGQTIPNLVTVPVKDGKVSLYSGGGSGTVQVVADLAGYFTATGGDKYHAVAPRRVIDTRAPWFSDGIGEWQPAKPVGAGQVQVVRDVGYSNATAVALNVTVTGGTAPGYLTVYPQGATRPTASNLNWTAGLTIPNQVVVATSESGQNSFFNGSAGSVELIADINGYYAP</sequence>
<dbReference type="GO" id="GO:0016837">
    <property type="term" value="F:carbon-oxygen lyase activity, acting on polysaccharides"/>
    <property type="evidence" value="ECO:0007669"/>
    <property type="project" value="TreeGrafter"/>
</dbReference>
<dbReference type="AlphaFoldDB" id="A0A561EU36"/>
<name>A0A561EU36_9ACTN</name>
<dbReference type="InterPro" id="IPR011050">
    <property type="entry name" value="Pectin_lyase_fold/virulence"/>
</dbReference>
<feature type="region of interest" description="Disordered" evidence="4">
    <location>
        <begin position="388"/>
        <end position="408"/>
    </location>
</feature>
<evidence type="ECO:0000313" key="5">
    <source>
        <dbReference type="EMBL" id="TWE19126.1"/>
    </source>
</evidence>
<comment type="caution">
    <text evidence="5">The sequence shown here is derived from an EMBL/GenBank/DDBJ whole genome shotgun (WGS) entry which is preliminary data.</text>
</comment>
<dbReference type="Gene3D" id="2.160.20.10">
    <property type="entry name" value="Single-stranded right-handed beta-helix, Pectin lyase-like"/>
    <property type="match status" value="1"/>
</dbReference>
<dbReference type="SUPFAM" id="SSF51126">
    <property type="entry name" value="Pectin lyase-like"/>
    <property type="match status" value="1"/>
</dbReference>
<evidence type="ECO:0000256" key="4">
    <source>
        <dbReference type="SAM" id="MobiDB-lite"/>
    </source>
</evidence>
<dbReference type="EMBL" id="VIVR01000001">
    <property type="protein sequence ID" value="TWE19126.1"/>
    <property type="molecule type" value="Genomic_DNA"/>
</dbReference>
<evidence type="ECO:0000256" key="1">
    <source>
        <dbReference type="ARBA" id="ARBA00004613"/>
    </source>
</evidence>
<keyword evidence="2" id="KW-0964">Secreted</keyword>